<dbReference type="Proteomes" id="UP000265520">
    <property type="component" value="Unassembled WGS sequence"/>
</dbReference>
<accession>A0A392UNK5</accession>
<protein>
    <submittedName>
        <fullName evidence="1">Uncharacterized protein</fullName>
    </submittedName>
</protein>
<evidence type="ECO:0000313" key="1">
    <source>
        <dbReference type="EMBL" id="MCI75161.1"/>
    </source>
</evidence>
<evidence type="ECO:0000313" key="2">
    <source>
        <dbReference type="Proteomes" id="UP000265520"/>
    </source>
</evidence>
<organism evidence="1 2">
    <name type="scientific">Trifolium medium</name>
    <dbReference type="NCBI Taxonomy" id="97028"/>
    <lineage>
        <taxon>Eukaryota</taxon>
        <taxon>Viridiplantae</taxon>
        <taxon>Streptophyta</taxon>
        <taxon>Embryophyta</taxon>
        <taxon>Tracheophyta</taxon>
        <taxon>Spermatophyta</taxon>
        <taxon>Magnoliopsida</taxon>
        <taxon>eudicotyledons</taxon>
        <taxon>Gunneridae</taxon>
        <taxon>Pentapetalae</taxon>
        <taxon>rosids</taxon>
        <taxon>fabids</taxon>
        <taxon>Fabales</taxon>
        <taxon>Fabaceae</taxon>
        <taxon>Papilionoideae</taxon>
        <taxon>50 kb inversion clade</taxon>
        <taxon>NPAAA clade</taxon>
        <taxon>Hologalegina</taxon>
        <taxon>IRL clade</taxon>
        <taxon>Trifolieae</taxon>
        <taxon>Trifolium</taxon>
    </lineage>
</organism>
<name>A0A392UNK5_9FABA</name>
<keyword evidence="2" id="KW-1185">Reference proteome</keyword>
<dbReference type="AlphaFoldDB" id="A0A392UNK5"/>
<reference evidence="1 2" key="1">
    <citation type="journal article" date="2018" name="Front. Plant Sci.">
        <title>Red Clover (Trifolium pratense) and Zigzag Clover (T. medium) - A Picture of Genomic Similarities and Differences.</title>
        <authorList>
            <person name="Dluhosova J."/>
            <person name="Istvanek J."/>
            <person name="Nedelnik J."/>
            <person name="Repkova J."/>
        </authorList>
    </citation>
    <scope>NUCLEOTIDE SEQUENCE [LARGE SCALE GENOMIC DNA]</scope>
    <source>
        <strain evidence="2">cv. 10/8</strain>
        <tissue evidence="1">Leaf</tissue>
    </source>
</reference>
<proteinExistence type="predicted"/>
<sequence length="66" mass="7672">MKLRIATSWWFPKINFERRWQEYSRSTGRDSGKNIRAQFGGCGNNTQAQSGEALIIILKVDLEKLR</sequence>
<comment type="caution">
    <text evidence="1">The sequence shown here is derived from an EMBL/GenBank/DDBJ whole genome shotgun (WGS) entry which is preliminary data.</text>
</comment>
<dbReference type="EMBL" id="LXQA010876368">
    <property type="protein sequence ID" value="MCI75161.1"/>
    <property type="molecule type" value="Genomic_DNA"/>
</dbReference>